<organism evidence="1 2">
    <name type="scientific">Paenibacillus filicis</name>
    <dbReference type="NCBI Taxonomy" id="669464"/>
    <lineage>
        <taxon>Bacteria</taxon>
        <taxon>Bacillati</taxon>
        <taxon>Bacillota</taxon>
        <taxon>Bacilli</taxon>
        <taxon>Bacillales</taxon>
        <taxon>Paenibacillaceae</taxon>
        <taxon>Paenibacillus</taxon>
    </lineage>
</organism>
<name>A0ABU9DRP2_9BACL</name>
<dbReference type="Proteomes" id="UP001469365">
    <property type="component" value="Unassembled WGS sequence"/>
</dbReference>
<gene>
    <name evidence="1" type="ORF">WMW72_26840</name>
</gene>
<reference evidence="1 2" key="1">
    <citation type="submission" date="2024-04" db="EMBL/GenBank/DDBJ databases">
        <title>draft genome sequnece of Paenibacillus filicis.</title>
        <authorList>
            <person name="Kim D.-U."/>
        </authorList>
    </citation>
    <scope>NUCLEOTIDE SEQUENCE [LARGE SCALE GENOMIC DNA]</scope>
    <source>
        <strain evidence="1 2">KACC14197</strain>
    </source>
</reference>
<proteinExistence type="predicted"/>
<sequence>MNAPDILPGLSNKVNPLLTSDNRMIEQISYADIEVLSKKSMDGFGTLLKYKSLQDHPKLPYVISDTPLTV</sequence>
<keyword evidence="2" id="KW-1185">Reference proteome</keyword>
<accession>A0ABU9DRP2</accession>
<dbReference type="EMBL" id="JBBPCC010000022">
    <property type="protein sequence ID" value="MEK8131531.1"/>
    <property type="molecule type" value="Genomic_DNA"/>
</dbReference>
<comment type="caution">
    <text evidence="1">The sequence shown here is derived from an EMBL/GenBank/DDBJ whole genome shotgun (WGS) entry which is preliminary data.</text>
</comment>
<dbReference type="RefSeq" id="WP_341418666.1">
    <property type="nucleotide sequence ID" value="NZ_JBBPCC010000022.1"/>
</dbReference>
<protein>
    <submittedName>
        <fullName evidence="1">Uncharacterized protein</fullName>
    </submittedName>
</protein>
<evidence type="ECO:0000313" key="1">
    <source>
        <dbReference type="EMBL" id="MEK8131531.1"/>
    </source>
</evidence>
<evidence type="ECO:0000313" key="2">
    <source>
        <dbReference type="Proteomes" id="UP001469365"/>
    </source>
</evidence>